<protein>
    <recommendedName>
        <fullName evidence="6">GTP-dependent dephospho-CoA kinase</fullName>
        <ecNumber evidence="6">2.7.1.237</ecNumber>
    </recommendedName>
    <alternativeName>
        <fullName evidence="6">Dephospho-coenzyme A kinase</fullName>
        <shortName evidence="6">DPCK</shortName>
    </alternativeName>
</protein>
<dbReference type="NCBIfam" id="NF001985">
    <property type="entry name" value="PRK00777.1"/>
    <property type="match status" value="1"/>
</dbReference>
<comment type="similarity">
    <text evidence="6">Belongs to the GTP-dependent DPCK family.</text>
</comment>
<keyword evidence="5 6" id="KW-0342">GTP-binding</keyword>
<keyword evidence="2 6" id="KW-0547">Nucleotide-binding</keyword>
<evidence type="ECO:0000256" key="5">
    <source>
        <dbReference type="ARBA" id="ARBA00023134"/>
    </source>
</evidence>
<dbReference type="GO" id="GO:0005525">
    <property type="term" value="F:GTP binding"/>
    <property type="evidence" value="ECO:0007669"/>
    <property type="project" value="UniProtKB-UniRule"/>
</dbReference>
<dbReference type="InterPro" id="IPR004821">
    <property type="entry name" value="Cyt_trans-like"/>
</dbReference>
<dbReference type="AlphaFoldDB" id="A0A075I6U3"/>
<evidence type="ECO:0000256" key="7">
    <source>
        <dbReference type="SAM" id="MobiDB-lite"/>
    </source>
</evidence>
<name>A0A075I6U3_9EURY</name>
<feature type="domain" description="Cytidyltransferase-like" evidence="8">
    <location>
        <begin position="51"/>
        <end position="184"/>
    </location>
</feature>
<evidence type="ECO:0000256" key="3">
    <source>
        <dbReference type="ARBA" id="ARBA00022777"/>
    </source>
</evidence>
<comment type="function">
    <text evidence="6">Catalyzes the GTP-dependent phosphorylation of the 3'-hydroxyl group of dephosphocoenzyme A to form coenzyme A (CoA).</text>
</comment>
<sequence>MTQGTTPQFDRRPGVGQAPEPSCEGRRYAPGHTSQSGAINEAGIRMHSVGLIGGTFDRFHTGHLSLIQTALSECRLLEVWLTSDSRAAKKDPRINSWDTRTGEMRKALGQFAERVSMHVLDDKHGPAPTHESASAIVCTAETRLECERINQIRDNNGLDELAIITVEHVDAWDGNPISSTRVRNGEIDREGLPWIPDSVRQGRIILTPEVEAELKDPFGQLVPGPEDDPSIAMSKVIANIEGEWGPTIAVGDVTVRALQDLDRPADIALIDGCTRREPWEGADGIDPSVYDGTLQCESPAGSLTPSLLEACEHAVSSWIEDRTTHLIEVDGEEDLAPLLLHPLAPLDSVVLYGQPGKGVVVRWCSEEAKQRCRRLLSGFRPAS</sequence>
<dbReference type="InterPro" id="IPR007164">
    <property type="entry name" value="GTP-dep_dephospho-CoA_kin"/>
</dbReference>
<feature type="binding site" evidence="6">
    <location>
        <position position="271"/>
    </location>
    <ligand>
        <name>GTP</name>
        <dbReference type="ChEBI" id="CHEBI:37565"/>
    </ligand>
</feature>
<dbReference type="PANTHER" id="PTHR40732:SF1">
    <property type="entry name" value="GTP-DEPENDENT DEPHOSPHO-COA KINASE"/>
    <property type="match status" value="1"/>
</dbReference>
<evidence type="ECO:0000256" key="6">
    <source>
        <dbReference type="HAMAP-Rule" id="MF_00590"/>
    </source>
</evidence>
<feature type="binding site" evidence="6">
    <location>
        <position position="333"/>
    </location>
    <ligand>
        <name>GTP</name>
        <dbReference type="ChEBI" id="CHEBI:37565"/>
    </ligand>
</feature>
<evidence type="ECO:0000256" key="4">
    <source>
        <dbReference type="ARBA" id="ARBA00022993"/>
    </source>
</evidence>
<dbReference type="GO" id="GO:0016779">
    <property type="term" value="F:nucleotidyltransferase activity"/>
    <property type="evidence" value="ECO:0007669"/>
    <property type="project" value="UniProtKB-KW"/>
</dbReference>
<feature type="binding site" evidence="6">
    <location>
        <position position="253"/>
    </location>
    <ligand>
        <name>GTP</name>
        <dbReference type="ChEBI" id="CHEBI:37565"/>
    </ligand>
</feature>
<evidence type="ECO:0000256" key="1">
    <source>
        <dbReference type="ARBA" id="ARBA00022679"/>
    </source>
</evidence>
<evidence type="ECO:0000313" key="9">
    <source>
        <dbReference type="EMBL" id="AIF24401.1"/>
    </source>
</evidence>
<feature type="region of interest" description="Disordered" evidence="7">
    <location>
        <begin position="1"/>
        <end position="39"/>
    </location>
</feature>
<dbReference type="EMBL" id="KF901259">
    <property type="protein sequence ID" value="AIF24401.1"/>
    <property type="molecule type" value="Genomic_DNA"/>
</dbReference>
<evidence type="ECO:0000256" key="2">
    <source>
        <dbReference type="ARBA" id="ARBA00022741"/>
    </source>
</evidence>
<dbReference type="InterPro" id="IPR014729">
    <property type="entry name" value="Rossmann-like_a/b/a_fold"/>
</dbReference>
<dbReference type="HAMAP" id="MF_00590">
    <property type="entry name" value="Dephospho_CoA_kinase_GTP_dep"/>
    <property type="match status" value="1"/>
</dbReference>
<dbReference type="Pfam" id="PF01467">
    <property type="entry name" value="CTP_transf_like"/>
    <property type="match status" value="1"/>
</dbReference>
<dbReference type="GO" id="GO:0016301">
    <property type="term" value="F:kinase activity"/>
    <property type="evidence" value="ECO:0007669"/>
    <property type="project" value="UniProtKB-UniRule"/>
</dbReference>
<keyword evidence="3 6" id="KW-0418">Kinase</keyword>
<dbReference type="NCBIfam" id="TIGR00125">
    <property type="entry name" value="cyt_tran_rel"/>
    <property type="match status" value="1"/>
</dbReference>
<accession>A0A075I6U3</accession>
<keyword evidence="4 6" id="KW-0173">Coenzyme A biosynthesis</keyword>
<comment type="pathway">
    <text evidence="6">Cofactor biosynthesis; coenzyme A biosynthesis.</text>
</comment>
<reference evidence="9" key="1">
    <citation type="journal article" date="2014" name="Genome Biol. Evol.">
        <title>Pangenome evidence for extensive interdomain horizontal transfer affecting lineage core and shell genes in uncultured planktonic thaumarchaeota and euryarchaeota.</title>
        <authorList>
            <person name="Deschamps P."/>
            <person name="Zivanovic Y."/>
            <person name="Moreira D."/>
            <person name="Rodriguez-Valera F."/>
            <person name="Lopez-Garcia P."/>
        </authorList>
    </citation>
    <scope>NUCLEOTIDE SEQUENCE</scope>
</reference>
<dbReference type="GO" id="GO:0015937">
    <property type="term" value="P:coenzyme A biosynthetic process"/>
    <property type="evidence" value="ECO:0007669"/>
    <property type="project" value="UniProtKB-UniRule"/>
</dbReference>
<dbReference type="Gene3D" id="3.40.50.620">
    <property type="entry name" value="HUPs"/>
    <property type="match status" value="1"/>
</dbReference>
<dbReference type="EC" id="2.7.1.237" evidence="6"/>
<feature type="binding site" evidence="6">
    <location>
        <position position="252"/>
    </location>
    <ligand>
        <name>GTP</name>
        <dbReference type="ChEBI" id="CHEBI:37565"/>
    </ligand>
</feature>
<keyword evidence="9" id="KW-0548">Nucleotidyltransferase</keyword>
<dbReference type="Pfam" id="PF04019">
    <property type="entry name" value="DUF359"/>
    <property type="match status" value="1"/>
</dbReference>
<dbReference type="PANTHER" id="PTHR40732">
    <property type="entry name" value="UPF0218 PROTEIN TK1697"/>
    <property type="match status" value="1"/>
</dbReference>
<organism evidence="9">
    <name type="scientific">uncultured marine group II/III euryarchaeote SAT1000_29_E11</name>
    <dbReference type="NCBI Taxonomy" id="1456572"/>
    <lineage>
        <taxon>Archaea</taxon>
        <taxon>Methanobacteriati</taxon>
        <taxon>Methanobacteriota</taxon>
        <taxon>environmental samples</taxon>
    </lineage>
</organism>
<proteinExistence type="inferred from homology"/>
<comment type="caution">
    <text evidence="6">Lacks conserved residue(s) required for the propagation of feature annotation.</text>
</comment>
<comment type="catalytic activity">
    <reaction evidence="6">
        <text>3'-dephospho-CoA + GTP = GDP + CoA + H(+)</text>
        <dbReference type="Rhea" id="RHEA:61156"/>
        <dbReference type="ChEBI" id="CHEBI:15378"/>
        <dbReference type="ChEBI" id="CHEBI:37565"/>
        <dbReference type="ChEBI" id="CHEBI:57287"/>
        <dbReference type="ChEBI" id="CHEBI:57328"/>
        <dbReference type="ChEBI" id="CHEBI:58189"/>
        <dbReference type="EC" id="2.7.1.237"/>
    </reaction>
</comment>
<keyword evidence="1 6" id="KW-0808">Transferase</keyword>
<evidence type="ECO:0000259" key="8">
    <source>
        <dbReference type="Pfam" id="PF01467"/>
    </source>
</evidence>
<dbReference type="UniPathway" id="UPA00241"/>
<dbReference type="SUPFAM" id="SSF52374">
    <property type="entry name" value="Nucleotidylyl transferase"/>
    <property type="match status" value="1"/>
</dbReference>